<comment type="caution">
    <text evidence="2">The sequence shown here is derived from an EMBL/GenBank/DDBJ whole genome shotgun (WGS) entry which is preliminary data.</text>
</comment>
<gene>
    <name evidence="2" type="ORF">SASPL_124969</name>
</gene>
<feature type="transmembrane region" description="Helical" evidence="1">
    <location>
        <begin position="226"/>
        <end position="248"/>
    </location>
</feature>
<protein>
    <submittedName>
        <fullName evidence="2">Uncharacterized protein</fullName>
    </submittedName>
</protein>
<proteinExistence type="predicted"/>
<dbReference type="Proteomes" id="UP000298416">
    <property type="component" value="Unassembled WGS sequence"/>
</dbReference>
<dbReference type="EMBL" id="PNBA02000009">
    <property type="protein sequence ID" value="KAG6412294.1"/>
    <property type="molecule type" value="Genomic_DNA"/>
</dbReference>
<evidence type="ECO:0000313" key="2">
    <source>
        <dbReference type="EMBL" id="KAG6412294.1"/>
    </source>
</evidence>
<dbReference type="PANTHER" id="PTHR33133">
    <property type="entry name" value="OS08G0107100 PROTEIN-RELATED"/>
    <property type="match status" value="1"/>
</dbReference>
<keyword evidence="3" id="KW-1185">Reference proteome</keyword>
<evidence type="ECO:0000256" key="1">
    <source>
        <dbReference type="SAM" id="Phobius"/>
    </source>
</evidence>
<organism evidence="2">
    <name type="scientific">Salvia splendens</name>
    <name type="common">Scarlet sage</name>
    <dbReference type="NCBI Taxonomy" id="180675"/>
    <lineage>
        <taxon>Eukaryota</taxon>
        <taxon>Viridiplantae</taxon>
        <taxon>Streptophyta</taxon>
        <taxon>Embryophyta</taxon>
        <taxon>Tracheophyta</taxon>
        <taxon>Spermatophyta</taxon>
        <taxon>Magnoliopsida</taxon>
        <taxon>eudicotyledons</taxon>
        <taxon>Gunneridae</taxon>
        <taxon>Pentapetalae</taxon>
        <taxon>asterids</taxon>
        <taxon>lamiids</taxon>
        <taxon>Lamiales</taxon>
        <taxon>Lamiaceae</taxon>
        <taxon>Nepetoideae</taxon>
        <taxon>Mentheae</taxon>
        <taxon>Salviinae</taxon>
        <taxon>Salvia</taxon>
        <taxon>Salvia subgen. Calosphace</taxon>
        <taxon>core Calosphace</taxon>
    </lineage>
</organism>
<sequence>MRKSIFTFLQNFHHLSTIPTLLLLPFAARLHSVLLTTGIPPQSNLFTTLNLKLTQTILSSTLSLPFSLSSLLLAKAAVVRLLHHHHYKHSLTSTLSRLIFTHICNSLLFLSATAAMLSLSSPRFRLLFSAAGVIAYSIALASVYAIFGLTLIIAAAADDSGGGGGDGWISSIVEARVLIRGRSSAALSLAAAMNVALAAVEALFQYRVINAYGRDAAVTPAMVLEAAVVAYFYAIVVIVDTIVGYVFLKRCREEQCDFCHQRIEFCKQVKELDLVV</sequence>
<dbReference type="AlphaFoldDB" id="A0A8X8XGA4"/>
<feature type="transmembrane region" description="Helical" evidence="1">
    <location>
        <begin position="56"/>
        <end position="78"/>
    </location>
</feature>
<feature type="transmembrane region" description="Helical" evidence="1">
    <location>
        <begin position="126"/>
        <end position="147"/>
    </location>
</feature>
<dbReference type="PANTHER" id="PTHR33133:SF3">
    <property type="entry name" value="TRANSMEMBRANE PROTEIN"/>
    <property type="match status" value="1"/>
</dbReference>
<keyword evidence="1" id="KW-0472">Membrane</keyword>
<keyword evidence="1" id="KW-1133">Transmembrane helix</keyword>
<keyword evidence="1" id="KW-0812">Transmembrane</keyword>
<reference evidence="2" key="1">
    <citation type="submission" date="2018-01" db="EMBL/GenBank/DDBJ databases">
        <authorList>
            <person name="Mao J.F."/>
        </authorList>
    </citation>
    <scope>NUCLEOTIDE SEQUENCE</scope>
    <source>
        <strain evidence="2">Huo1</strain>
        <tissue evidence="2">Leaf</tissue>
    </source>
</reference>
<reference evidence="2" key="2">
    <citation type="submission" date="2020-08" db="EMBL/GenBank/DDBJ databases">
        <title>Plant Genome Project.</title>
        <authorList>
            <person name="Zhang R.-G."/>
        </authorList>
    </citation>
    <scope>NUCLEOTIDE SEQUENCE</scope>
    <source>
        <strain evidence="2">Huo1</strain>
        <tissue evidence="2">Leaf</tissue>
    </source>
</reference>
<name>A0A8X8XGA4_SALSN</name>
<feature type="transmembrane region" description="Helical" evidence="1">
    <location>
        <begin position="99"/>
        <end position="120"/>
    </location>
</feature>
<evidence type="ECO:0000313" key="3">
    <source>
        <dbReference type="Proteomes" id="UP000298416"/>
    </source>
</evidence>
<accession>A0A8X8XGA4</accession>